<proteinExistence type="inferred from homology"/>
<dbReference type="Proteomes" id="UP000838412">
    <property type="component" value="Chromosome 5"/>
</dbReference>
<evidence type="ECO:0000256" key="5">
    <source>
        <dbReference type="ARBA" id="ARBA00022737"/>
    </source>
</evidence>
<evidence type="ECO:0000313" key="13">
    <source>
        <dbReference type="EMBL" id="CAH1264742.1"/>
    </source>
</evidence>
<evidence type="ECO:0000256" key="4">
    <source>
        <dbReference type="ARBA" id="ARBA00022692"/>
    </source>
</evidence>
<dbReference type="PROSITE" id="PS50920">
    <property type="entry name" value="SOLCAR"/>
    <property type="match status" value="3"/>
</dbReference>
<evidence type="ECO:0000256" key="8">
    <source>
        <dbReference type="ARBA" id="ARBA00023128"/>
    </source>
</evidence>
<keyword evidence="3 11" id="KW-0813">Transport</keyword>
<evidence type="ECO:0000256" key="6">
    <source>
        <dbReference type="ARBA" id="ARBA00022792"/>
    </source>
</evidence>
<feature type="transmembrane region" description="Helical" evidence="12">
    <location>
        <begin position="218"/>
        <end position="242"/>
    </location>
</feature>
<evidence type="ECO:0000313" key="14">
    <source>
        <dbReference type="Proteomes" id="UP000838412"/>
    </source>
</evidence>
<evidence type="ECO:0000256" key="12">
    <source>
        <dbReference type="SAM" id="Phobius"/>
    </source>
</evidence>
<accession>A0A8J9ZXM8</accession>
<dbReference type="Gene3D" id="1.50.40.10">
    <property type="entry name" value="Mitochondrial carrier domain"/>
    <property type="match status" value="1"/>
</dbReference>
<keyword evidence="6" id="KW-0999">Mitochondrion inner membrane</keyword>
<dbReference type="GO" id="GO:0055085">
    <property type="term" value="P:transmembrane transport"/>
    <property type="evidence" value="ECO:0007669"/>
    <property type="project" value="InterPro"/>
</dbReference>
<dbReference type="Pfam" id="PF00153">
    <property type="entry name" value="Mito_carr"/>
    <property type="match status" value="3"/>
</dbReference>
<keyword evidence="14" id="KW-1185">Reference proteome</keyword>
<organism evidence="13 14">
    <name type="scientific">Branchiostoma lanceolatum</name>
    <name type="common">Common lancelet</name>
    <name type="synonym">Amphioxus lanceolatum</name>
    <dbReference type="NCBI Taxonomy" id="7740"/>
    <lineage>
        <taxon>Eukaryota</taxon>
        <taxon>Metazoa</taxon>
        <taxon>Chordata</taxon>
        <taxon>Cephalochordata</taxon>
        <taxon>Leptocardii</taxon>
        <taxon>Amphioxiformes</taxon>
        <taxon>Branchiostomatidae</taxon>
        <taxon>Branchiostoma</taxon>
    </lineage>
</organism>
<evidence type="ECO:0000256" key="7">
    <source>
        <dbReference type="ARBA" id="ARBA00022989"/>
    </source>
</evidence>
<dbReference type="InterPro" id="IPR023395">
    <property type="entry name" value="MCP_dom_sf"/>
</dbReference>
<evidence type="ECO:0000256" key="3">
    <source>
        <dbReference type="ARBA" id="ARBA00022448"/>
    </source>
</evidence>
<dbReference type="AlphaFoldDB" id="A0A8J9ZXM8"/>
<keyword evidence="4 10" id="KW-0812">Transmembrane</keyword>
<dbReference type="PANTHER" id="PTHR45618">
    <property type="entry name" value="MITOCHONDRIAL DICARBOXYLATE CARRIER-RELATED"/>
    <property type="match status" value="1"/>
</dbReference>
<dbReference type="EMBL" id="OV696690">
    <property type="protein sequence ID" value="CAH1264742.1"/>
    <property type="molecule type" value="Genomic_DNA"/>
</dbReference>
<dbReference type="OrthoDB" id="756301at2759"/>
<dbReference type="PRINTS" id="PR00926">
    <property type="entry name" value="MITOCARRIER"/>
</dbReference>
<keyword evidence="8" id="KW-0496">Mitochondrion</keyword>
<feature type="repeat" description="Solcar" evidence="10">
    <location>
        <begin position="116"/>
        <end position="207"/>
    </location>
</feature>
<dbReference type="GO" id="GO:0005743">
    <property type="term" value="C:mitochondrial inner membrane"/>
    <property type="evidence" value="ECO:0007669"/>
    <property type="project" value="UniProtKB-SubCell"/>
</dbReference>
<dbReference type="InterPro" id="IPR002067">
    <property type="entry name" value="MCP"/>
</dbReference>
<feature type="repeat" description="Solcar" evidence="10">
    <location>
        <begin position="9"/>
        <end position="107"/>
    </location>
</feature>
<keyword evidence="5" id="KW-0677">Repeat</keyword>
<evidence type="ECO:0000256" key="10">
    <source>
        <dbReference type="PROSITE-ProRule" id="PRU00282"/>
    </source>
</evidence>
<name>A0A8J9ZXM8_BRALA</name>
<comment type="similarity">
    <text evidence="2 11">Belongs to the mitochondrial carrier (TC 2.A.29) family.</text>
</comment>
<evidence type="ECO:0000256" key="11">
    <source>
        <dbReference type="RuleBase" id="RU000488"/>
    </source>
</evidence>
<sequence length="314" mass="35104">MGVQEKTLNEHVARYVLSGTSCVFAAMVTNPIDVIKVRMQLDNELRESRKAVSALRERYYQGFVRGSFTIARDEGVRGLYKGVFPSILREASYSTIRLGSYEPMKELLGASDPAHTPLWKKILAGATSGAIGSSIATPTDLVKVRLQAERRLPPGVQPRYRSTFHAFGEIWHTEGLRGLYRGIGPTVQRAAILTASQIPSYDHTKHAILNVGLMEEGFPLFCVSAMVAGFITAFVTSPVDVIKTRIMNQASKHLPRDQWLYRSSLDCLLKTLRSEGPFGLYKGFIPNWMRIGPHTIVTFLIFEELRRLIGMKAM</sequence>
<protein>
    <submittedName>
        <fullName evidence="13">SLC25A27 protein</fullName>
    </submittedName>
</protein>
<dbReference type="SUPFAM" id="SSF103506">
    <property type="entry name" value="Mitochondrial carrier"/>
    <property type="match status" value="1"/>
</dbReference>
<feature type="repeat" description="Solcar" evidence="10">
    <location>
        <begin position="216"/>
        <end position="308"/>
    </location>
</feature>
<dbReference type="FunFam" id="1.50.40.10:FF:000062">
    <property type="entry name" value="mitochondrial uncoupling protein 3"/>
    <property type="match status" value="1"/>
</dbReference>
<reference evidence="13" key="1">
    <citation type="submission" date="2022-01" db="EMBL/GenBank/DDBJ databases">
        <authorList>
            <person name="Braso-Vives M."/>
        </authorList>
    </citation>
    <scope>NUCLEOTIDE SEQUENCE</scope>
</reference>
<evidence type="ECO:0000256" key="9">
    <source>
        <dbReference type="ARBA" id="ARBA00023136"/>
    </source>
</evidence>
<keyword evidence="9 10" id="KW-0472">Membrane</keyword>
<gene>
    <name evidence="13" type="primary">SLC25A27</name>
    <name evidence="13" type="ORF">BLAG_LOCUS18995</name>
</gene>
<dbReference type="InterPro" id="IPR050391">
    <property type="entry name" value="Mito_Metabolite_Transporter"/>
</dbReference>
<evidence type="ECO:0000256" key="2">
    <source>
        <dbReference type="ARBA" id="ARBA00006375"/>
    </source>
</evidence>
<dbReference type="InterPro" id="IPR018108">
    <property type="entry name" value="MCP_transmembrane"/>
</dbReference>
<keyword evidence="7 12" id="KW-1133">Transmembrane helix</keyword>
<comment type="subcellular location">
    <subcellularLocation>
        <location evidence="1">Mitochondrion inner membrane</location>
        <topology evidence="1">Multi-pass membrane protein</topology>
    </subcellularLocation>
</comment>
<evidence type="ECO:0000256" key="1">
    <source>
        <dbReference type="ARBA" id="ARBA00004448"/>
    </source>
</evidence>